<dbReference type="EMBL" id="CM000126">
    <property type="protein sequence ID" value="EAY75195.1"/>
    <property type="molecule type" value="Genomic_DNA"/>
</dbReference>
<dbReference type="Gramene" id="BGIOSGA001112-TA">
    <property type="protein sequence ID" value="BGIOSGA001112-PA"/>
    <property type="gene ID" value="BGIOSGA001112"/>
</dbReference>
<sequence>MSRLTRQPIPCPRVSRCGDENANKGEDTQRLKAPHLDPLAEAVPDPRCGRGVPGACTGRATEQAPKY</sequence>
<evidence type="ECO:0000313" key="3">
    <source>
        <dbReference type="Proteomes" id="UP000007015"/>
    </source>
</evidence>
<dbReference type="HOGENOM" id="CLU_2816968_0_0_1"/>
<evidence type="ECO:0000256" key="1">
    <source>
        <dbReference type="SAM" id="MobiDB-lite"/>
    </source>
</evidence>
<gene>
    <name evidence="2" type="ORF">OsI_03087</name>
</gene>
<proteinExistence type="predicted"/>
<accession>A2WT99</accession>
<reference evidence="2 3" key="1">
    <citation type="journal article" date="2005" name="PLoS Biol.">
        <title>The genomes of Oryza sativa: a history of duplications.</title>
        <authorList>
            <person name="Yu J."/>
            <person name="Wang J."/>
            <person name="Lin W."/>
            <person name="Li S."/>
            <person name="Li H."/>
            <person name="Zhou J."/>
            <person name="Ni P."/>
            <person name="Dong W."/>
            <person name="Hu S."/>
            <person name="Zeng C."/>
            <person name="Zhang J."/>
            <person name="Zhang Y."/>
            <person name="Li R."/>
            <person name="Xu Z."/>
            <person name="Li S."/>
            <person name="Li X."/>
            <person name="Zheng H."/>
            <person name="Cong L."/>
            <person name="Lin L."/>
            <person name="Yin J."/>
            <person name="Geng J."/>
            <person name="Li G."/>
            <person name="Shi J."/>
            <person name="Liu J."/>
            <person name="Lv H."/>
            <person name="Li J."/>
            <person name="Wang J."/>
            <person name="Deng Y."/>
            <person name="Ran L."/>
            <person name="Shi X."/>
            <person name="Wang X."/>
            <person name="Wu Q."/>
            <person name="Li C."/>
            <person name="Ren X."/>
            <person name="Wang J."/>
            <person name="Wang X."/>
            <person name="Li D."/>
            <person name="Liu D."/>
            <person name="Zhang X."/>
            <person name="Ji Z."/>
            <person name="Zhao W."/>
            <person name="Sun Y."/>
            <person name="Zhang Z."/>
            <person name="Bao J."/>
            <person name="Han Y."/>
            <person name="Dong L."/>
            <person name="Ji J."/>
            <person name="Chen P."/>
            <person name="Wu S."/>
            <person name="Liu J."/>
            <person name="Xiao Y."/>
            <person name="Bu D."/>
            <person name="Tan J."/>
            <person name="Yang L."/>
            <person name="Ye C."/>
            <person name="Zhang J."/>
            <person name="Xu J."/>
            <person name="Zhou Y."/>
            <person name="Yu Y."/>
            <person name="Zhang B."/>
            <person name="Zhuang S."/>
            <person name="Wei H."/>
            <person name="Liu B."/>
            <person name="Lei M."/>
            <person name="Yu H."/>
            <person name="Li Y."/>
            <person name="Xu H."/>
            <person name="Wei S."/>
            <person name="He X."/>
            <person name="Fang L."/>
            <person name="Zhang Z."/>
            <person name="Zhang Y."/>
            <person name="Huang X."/>
            <person name="Su Z."/>
            <person name="Tong W."/>
            <person name="Li J."/>
            <person name="Tong Z."/>
            <person name="Li S."/>
            <person name="Ye J."/>
            <person name="Wang L."/>
            <person name="Fang L."/>
            <person name="Lei T."/>
            <person name="Chen C."/>
            <person name="Chen H."/>
            <person name="Xu Z."/>
            <person name="Li H."/>
            <person name="Huang H."/>
            <person name="Zhang F."/>
            <person name="Xu H."/>
            <person name="Li N."/>
            <person name="Zhao C."/>
            <person name="Li S."/>
            <person name="Dong L."/>
            <person name="Huang Y."/>
            <person name="Li L."/>
            <person name="Xi Y."/>
            <person name="Qi Q."/>
            <person name="Li W."/>
            <person name="Zhang B."/>
            <person name="Hu W."/>
            <person name="Zhang Y."/>
            <person name="Tian X."/>
            <person name="Jiao Y."/>
            <person name="Liang X."/>
            <person name="Jin J."/>
            <person name="Gao L."/>
            <person name="Zheng W."/>
            <person name="Hao B."/>
            <person name="Liu S."/>
            <person name="Wang W."/>
            <person name="Yuan L."/>
            <person name="Cao M."/>
            <person name="McDermott J."/>
            <person name="Samudrala R."/>
            <person name="Wang J."/>
            <person name="Wong G.K."/>
            <person name="Yang H."/>
        </authorList>
    </citation>
    <scope>NUCLEOTIDE SEQUENCE [LARGE SCALE GENOMIC DNA]</scope>
    <source>
        <strain evidence="3">cv. 93-11</strain>
    </source>
</reference>
<dbReference type="Proteomes" id="UP000007015">
    <property type="component" value="Chromosome 1"/>
</dbReference>
<protein>
    <submittedName>
        <fullName evidence="2">Uncharacterized protein</fullName>
    </submittedName>
</protein>
<keyword evidence="3" id="KW-1185">Reference proteome</keyword>
<feature type="compositionally biased region" description="Basic and acidic residues" evidence="1">
    <location>
        <begin position="16"/>
        <end position="30"/>
    </location>
</feature>
<dbReference type="AlphaFoldDB" id="A2WT99"/>
<name>A2WT99_ORYSI</name>
<organism evidence="2 3">
    <name type="scientific">Oryza sativa subsp. indica</name>
    <name type="common">Rice</name>
    <dbReference type="NCBI Taxonomy" id="39946"/>
    <lineage>
        <taxon>Eukaryota</taxon>
        <taxon>Viridiplantae</taxon>
        <taxon>Streptophyta</taxon>
        <taxon>Embryophyta</taxon>
        <taxon>Tracheophyta</taxon>
        <taxon>Spermatophyta</taxon>
        <taxon>Magnoliopsida</taxon>
        <taxon>Liliopsida</taxon>
        <taxon>Poales</taxon>
        <taxon>Poaceae</taxon>
        <taxon>BOP clade</taxon>
        <taxon>Oryzoideae</taxon>
        <taxon>Oryzeae</taxon>
        <taxon>Oryzinae</taxon>
        <taxon>Oryza</taxon>
        <taxon>Oryza sativa</taxon>
    </lineage>
</organism>
<feature type="region of interest" description="Disordered" evidence="1">
    <location>
        <begin position="1"/>
        <end position="67"/>
    </location>
</feature>
<evidence type="ECO:0000313" key="2">
    <source>
        <dbReference type="EMBL" id="EAY75195.1"/>
    </source>
</evidence>